<evidence type="ECO:0000313" key="8">
    <source>
        <dbReference type="Proteomes" id="UP000198324"/>
    </source>
</evidence>
<feature type="domain" description="CHAT" evidence="6">
    <location>
        <begin position="2558"/>
        <end position="2822"/>
    </location>
</feature>
<dbReference type="PROSITE" id="PS50005">
    <property type="entry name" value="TPR"/>
    <property type="match status" value="2"/>
</dbReference>
<dbReference type="InterPro" id="IPR011990">
    <property type="entry name" value="TPR-like_helical_dom_sf"/>
</dbReference>
<feature type="repeat" description="TPR" evidence="3">
    <location>
        <begin position="1029"/>
        <end position="1062"/>
    </location>
</feature>
<name>A0A238XWA0_9BACT</name>
<dbReference type="OrthoDB" id="9761935at2"/>
<feature type="region of interest" description="Disordered" evidence="4">
    <location>
        <begin position="210"/>
        <end position="229"/>
    </location>
</feature>
<keyword evidence="2 3" id="KW-0802">TPR repeat</keyword>
<evidence type="ECO:0000256" key="5">
    <source>
        <dbReference type="SAM" id="SignalP"/>
    </source>
</evidence>
<dbReference type="Pfam" id="PF13424">
    <property type="entry name" value="TPR_12"/>
    <property type="match status" value="2"/>
</dbReference>
<feature type="region of interest" description="Disordered" evidence="4">
    <location>
        <begin position="29"/>
        <end position="50"/>
    </location>
</feature>
<evidence type="ECO:0000256" key="4">
    <source>
        <dbReference type="SAM" id="MobiDB-lite"/>
    </source>
</evidence>
<evidence type="ECO:0000256" key="3">
    <source>
        <dbReference type="PROSITE-ProRule" id="PRU00339"/>
    </source>
</evidence>
<feature type="region of interest" description="Disordered" evidence="4">
    <location>
        <begin position="246"/>
        <end position="266"/>
    </location>
</feature>
<feature type="compositionally biased region" description="Low complexity" evidence="4">
    <location>
        <begin position="29"/>
        <end position="41"/>
    </location>
</feature>
<dbReference type="Pfam" id="PF07719">
    <property type="entry name" value="TPR_2"/>
    <property type="match status" value="1"/>
</dbReference>
<evidence type="ECO:0000256" key="2">
    <source>
        <dbReference type="ARBA" id="ARBA00022803"/>
    </source>
</evidence>
<protein>
    <submittedName>
        <fullName evidence="7">Tetratricopeptide repeat-containing protein</fullName>
    </submittedName>
</protein>
<dbReference type="RefSeq" id="WP_089271301.1">
    <property type="nucleotide sequence ID" value="NZ_FZOC01000001.1"/>
</dbReference>
<dbReference type="InterPro" id="IPR011659">
    <property type="entry name" value="WD40"/>
</dbReference>
<dbReference type="Proteomes" id="UP000198324">
    <property type="component" value="Unassembled WGS sequence"/>
</dbReference>
<feature type="signal peptide" evidence="5">
    <location>
        <begin position="1"/>
        <end position="28"/>
    </location>
</feature>
<dbReference type="InterPro" id="IPR013105">
    <property type="entry name" value="TPR_2"/>
</dbReference>
<keyword evidence="8" id="KW-1185">Reference proteome</keyword>
<dbReference type="Gene3D" id="2.120.10.30">
    <property type="entry name" value="TolB, C-terminal domain"/>
    <property type="match status" value="1"/>
</dbReference>
<dbReference type="InterPro" id="IPR011042">
    <property type="entry name" value="6-blade_b-propeller_TolB-like"/>
</dbReference>
<gene>
    <name evidence="7" type="ORF">SAMN04488503_0463</name>
</gene>
<dbReference type="SMART" id="SM00028">
    <property type="entry name" value="TPR"/>
    <property type="match status" value="16"/>
</dbReference>
<evidence type="ECO:0000313" key="7">
    <source>
        <dbReference type="EMBL" id="SNR62801.1"/>
    </source>
</evidence>
<dbReference type="PANTHER" id="PTHR10098">
    <property type="entry name" value="RAPSYN-RELATED"/>
    <property type="match status" value="1"/>
</dbReference>
<accession>A0A238XWA0</accession>
<evidence type="ECO:0000256" key="1">
    <source>
        <dbReference type="ARBA" id="ARBA00022737"/>
    </source>
</evidence>
<dbReference type="Gene3D" id="2.120.10.60">
    <property type="entry name" value="Tricorn protease N-terminal domain"/>
    <property type="match status" value="1"/>
</dbReference>
<dbReference type="SUPFAM" id="SSF48452">
    <property type="entry name" value="TPR-like"/>
    <property type="match status" value="4"/>
</dbReference>
<dbReference type="EMBL" id="FZOC01000001">
    <property type="protein sequence ID" value="SNR62801.1"/>
    <property type="molecule type" value="Genomic_DNA"/>
</dbReference>
<proteinExistence type="predicted"/>
<keyword evidence="1" id="KW-0677">Repeat</keyword>
<dbReference type="SUPFAM" id="SSF82171">
    <property type="entry name" value="DPP6 N-terminal domain-like"/>
    <property type="match status" value="1"/>
</dbReference>
<evidence type="ECO:0000259" key="6">
    <source>
        <dbReference type="Pfam" id="PF12770"/>
    </source>
</evidence>
<dbReference type="Gene3D" id="1.25.40.10">
    <property type="entry name" value="Tetratricopeptide repeat domain"/>
    <property type="match status" value="6"/>
</dbReference>
<dbReference type="InterPro" id="IPR019734">
    <property type="entry name" value="TPR_rpt"/>
</dbReference>
<sequence>MNARTTRPALAALLATALLICPDRPSAAAPPDAALDQTAQPGQTPAAGLLRPAAMRTAPRKLDVNLPEQASFETGAVRQADVSRDGKWLVLTRVSGGYSELWLRSLVTGVPVLPRRLAPALADRLSPALSPDGRQLAFVGLEDDIKGDIYLLDLGTPDASLRRLTDRDTEDGAPAFSADGKTLYFHQRLPGHGDRRIVALALDARKASPRVLDTGGDASNPAPSPDGKRLAFVSTRSGASAVHLMDLPGGPARKLTSGAENESAPRFTPDGSRILFVVSPADASGKLSPFIAQAPSRPGSSASQLTSAGHAADSPIMTADRLYFLSERGGPSNVWSLPPEGEIPDRPSEELLGLADTLANQLPVDRALTILGYARSAQTAGAAAHLAAVALYSQGRQYEILGLDAQAKTSHEDAAQLGKQPHSGLARVRLALLAAKAERRKAVNDAGRAQALHKAQQALDAIANESGADARVRCQAKLELARLLMERGMDSASLTGSLQLLDALLAAPGCDREQQAEALFLKAETYAKIGHIQAVLPLYAQVISQHPEEGSWADLAVSRVLDRSLAGAGERFEDKAQALTLLSEQYRQSLPKLSLGALNRLGDVYFAADERARAKDAYRQCIARAKSVPQAGTQLAAARMALAEILYLEERFHQALDLYETEMAARPFEDRLYRLAKTAHLRKSVAAGDYLLRVGEVSSAQAIFAGLLRDDPSFVPAHRGMIRASAALRTIPATVAEYRTRLAQQPDDATLLYATGLALTYQDGKAPLLEARSLIVRAIQRNGQMEYFHQTLGYVDEVLETVHKERGRLESALESYRRARFLNAREQNPENAANLDLNIGNAHFLLGQYADAFEEYQKRHDSGVPFDNEETEILFLQRFGASAFQVREPEKPILAYTQSLELVEQRIQPKFASEIFGRIGRYVFDRVLTPALGQENLAETAKKLATRQSDLNNRLFEASTAPAGPPPDPAWARYASAIQGLLSEQDAIIRELPPLMPGQADTHMLNLKVMTNKVREALGFPPRFVELRAELHDRLGLALQETGRWKEARESFEKALAMNTALGLNRNLAANQRSVAYNAFMEAGLTTGLERDRLLDAAEAGFRRVPELVARHGVVGKRGGGRGKGLVNLDFDVTLDATTASQAAYGFSAEQELRLADTFLARIAAEQGRPREALGLVERQSKSFERGDIAPRDAFGAALLLHRAGLLETGLGREAAAFERFRRSAQLALELGNVVSASLNAADMAAVQAALPVDERFAQRMDQLRSLEGLVRRSLRSAPPSGESLAVPVFHNLMAAHGMALAERFDLAPGADPAQIAALRMDTLARVGQRLADGLEWFRAHPPTDRRAVAVNAALRLNEAALALRLGETGRRAQAFEAALALAERGLLPGVRWRALAGLGHLDEALSTLEALPLDEPTCGPGEVMRTFAPKVDALIRTGKAEAAFNLLERLSELERVSRMGALGGAAPAEAERGLLRRCGTRLLAIRDLTDRLSAVRDQERADISRRLEQEREILAAELGPERERLPGVARAGQGEAEQDWLLMLHGLSAELSATAASVVSTTDAHSATALRQRHTALAARLTALKAEAVRDMGRQDAPGALGFALPAPVEAMDLMDALPKGTHALRVALLPDGGWAALRLDADSVRVLPLPNGPVPVLPPPAPGEKRLLLFEEPTVLADEDISHAVSLGLSGTHMRRSLASRKPFRTNLLFVSGAYAAPKPFTATNAQASQPELAVLAAQAHTVVATPPVRQLHRAPSRQNEQATEFLALNDPKAEPVGLAALAASLRETSLAVLAHPEAQDLPLIAQLLSLYGVPSVLAAPPASAPGETTRRMESFLTAYAETTAADASGRTGAPRWLLLGDPGLSVQEAEAFAVTQFARYVHSGMEAFKSGRSAEALARFENALRVARSSGQFAKHMPDLLAYSRESAYGAGEYDKSLAYARELAVLLAKIQPDTPAHAEALLRLGLVEARLERYPAAITAMEQAAEMLANLELTPKEIEALSSLGAVLENAVQYDKALARFEGAAKLSRKAGTKELVARQYMSIGRIHDMRLSQYAQARAAYGEALRIYTELGKRADMAQAQLDMGRSARLTGDFPEADRRYAEALKLAGTGKDQERLRLRIVIEQANNAWSQARYQEAFDLVRAVLSSAETHGWALEQVIARNTAGLLWWSLGDHERAIRELDAALPLARSLRIRKDEVATTLNNRGLVERDMGRPEKALKTLNEALDIDREIRSRWAIAYDLRNIAQTYARMGDPKKALPLLGEALDIVSQTGNRVNQAKIVLAQGEALLATGDADSAFRAFSQADALARDMNLRDSRWRALHGLARIAMSARRLPEARALLEQAVTVIEDMRAELKVDQLKDGFIADKAVAYEDLVTVLADLGEVAESFRTAERSRARNLMDLLGNARRNPQRPEDKPLYERMNALRRKLHDQETLLAGAQAQAERAVYERGVKRAQDEYRDALLDLQARRPDLASLVSVNPLRLGEVQKLLEPGVGLLTYYVTADEVFCWTVDSGRAELVRTRLGRETLGRMVLTYRRMLQNLEPSDAHSKELYDLLVAPALPKLAGVRTLGIVPHDALHTLSFASLGNGEEHLLDRHALFQLPSASVFRFTVARRNDARNIRVLAVGNPDLRDSSLDLPFAEREVEQMAWTYPDMTALVGEKATKQWLTRHIGEFGIIHLATHGEFDPANPLFSALKLAGVKNDNGDLEAGEVFDLDINADLVVLSACQTGLGKVTSGDEVQGLNQAFLYAGTHALVSSLWRVSDIATAMLMKQFYREYQQRPKAESLRRAMLHVRTRFPHPGYWSAFTLTGDYK</sequence>
<dbReference type="Pfam" id="PF12770">
    <property type="entry name" value="CHAT"/>
    <property type="match status" value="1"/>
</dbReference>
<feature type="chain" id="PRO_5013099538" evidence="5">
    <location>
        <begin position="29"/>
        <end position="2824"/>
    </location>
</feature>
<dbReference type="Pfam" id="PF07676">
    <property type="entry name" value="PD40"/>
    <property type="match status" value="4"/>
</dbReference>
<dbReference type="InterPro" id="IPR024983">
    <property type="entry name" value="CHAT_dom"/>
</dbReference>
<dbReference type="PANTHER" id="PTHR10098:SF112">
    <property type="entry name" value="SLR0380 PROTEIN"/>
    <property type="match status" value="1"/>
</dbReference>
<feature type="repeat" description="TPR" evidence="3">
    <location>
        <begin position="2205"/>
        <end position="2238"/>
    </location>
</feature>
<reference evidence="7 8" key="1">
    <citation type="submission" date="2017-06" db="EMBL/GenBank/DDBJ databases">
        <authorList>
            <person name="Kim H.J."/>
            <person name="Triplett B.A."/>
        </authorList>
    </citation>
    <scope>NUCLEOTIDE SEQUENCE [LARGE SCALE GENOMIC DNA]</scope>
    <source>
        <strain evidence="7 8">DSM 13116</strain>
    </source>
</reference>
<organism evidence="7 8">
    <name type="scientific">Humidesulfovibrio mexicanus</name>
    <dbReference type="NCBI Taxonomy" id="147047"/>
    <lineage>
        <taxon>Bacteria</taxon>
        <taxon>Pseudomonadati</taxon>
        <taxon>Thermodesulfobacteriota</taxon>
        <taxon>Desulfovibrionia</taxon>
        <taxon>Desulfovibrionales</taxon>
        <taxon>Desulfovibrionaceae</taxon>
        <taxon>Humidesulfovibrio</taxon>
    </lineage>
</organism>
<keyword evidence="5" id="KW-0732">Signal</keyword>